<dbReference type="AlphaFoldDB" id="A0AAU7VJI4"/>
<proteinExistence type="predicted"/>
<evidence type="ECO:0000313" key="1">
    <source>
        <dbReference type="EMBL" id="XBX74192.1"/>
    </source>
</evidence>
<protein>
    <recommendedName>
        <fullName evidence="2">Ethanolamine utilization protein</fullName>
    </recommendedName>
</protein>
<dbReference type="EMBL" id="CP158367">
    <property type="protein sequence ID" value="XBX74192.1"/>
    <property type="molecule type" value="Genomic_DNA"/>
</dbReference>
<reference evidence="1" key="1">
    <citation type="journal article" date="2013" name="Extremophiles">
        <title>Proteinivorax tanatarense gen. nov., sp. nov., an anaerobic, haloalkaliphilic, proteolytic bacterium isolated from a decaying algal bloom, and proposal of Proteinivoraceae fam. nov.</title>
        <authorList>
            <person name="Kevbrin V."/>
            <person name="Boltyanskaya Y."/>
            <person name="Zhilina T."/>
            <person name="Kolganova T."/>
            <person name="Lavrentjeva E."/>
            <person name="Kuznetsov B."/>
        </authorList>
    </citation>
    <scope>NUCLEOTIDE SEQUENCE</scope>
    <source>
        <strain evidence="1">Z-910T</strain>
    </source>
</reference>
<reference evidence="1" key="2">
    <citation type="submission" date="2024-06" db="EMBL/GenBank/DDBJ databases">
        <authorList>
            <person name="Petrova K.O."/>
            <person name="Toshchakov S.V."/>
            <person name="Boltjanskaja Y.V."/>
            <person name="Kevbrin V."/>
        </authorList>
    </citation>
    <scope>NUCLEOTIDE SEQUENCE</scope>
    <source>
        <strain evidence="1">Z-910T</strain>
    </source>
</reference>
<evidence type="ECO:0008006" key="2">
    <source>
        <dbReference type="Google" id="ProtNLM"/>
    </source>
</evidence>
<name>A0AAU7VJI4_9FIRM</name>
<accession>A0AAU7VJI4</accession>
<organism evidence="1">
    <name type="scientific">Proteinivorax tanatarense</name>
    <dbReference type="NCBI Taxonomy" id="1260629"/>
    <lineage>
        <taxon>Bacteria</taxon>
        <taxon>Bacillati</taxon>
        <taxon>Bacillota</taxon>
        <taxon>Clostridia</taxon>
        <taxon>Eubacteriales</taxon>
        <taxon>Proteinivoracaceae</taxon>
        <taxon>Proteinivorax</taxon>
    </lineage>
</organism>
<sequence>MENPFLVSPFGDCEALQSIGSDMVEIEKLVEKITKQVLQQVQQNSFDEKKEISKIICYIEEKDEVKYYEEISNFFQKQNMAKRFISSYTQSELEDAKYILIPKLSVSSMAFIATGIKGDLVSNLVLDALILGKQVGVLENGMEYQNHAKTCKRGLYQLYEGYKRKIQDLDIEVGSLNGLFLSKTPKTLIASRANIVLQERVITEKKLKDLDCKDFTVISIPEKSIITPMAKDFIRTHQIQIDKSL</sequence>
<dbReference type="RefSeq" id="WP_350342950.1">
    <property type="nucleotide sequence ID" value="NZ_CP158367.1"/>
</dbReference>
<gene>
    <name evidence="1" type="ORF">PRVXT_002219</name>
</gene>